<feature type="transmembrane region" description="Helical" evidence="1">
    <location>
        <begin position="87"/>
        <end position="106"/>
    </location>
</feature>
<keyword evidence="1" id="KW-0472">Membrane</keyword>
<dbReference type="EMBL" id="MGGD01000060">
    <property type="protein sequence ID" value="OGM19680.1"/>
    <property type="molecule type" value="Genomic_DNA"/>
</dbReference>
<accession>A0A1F7XXJ7</accession>
<feature type="transmembrane region" description="Helical" evidence="1">
    <location>
        <begin position="255"/>
        <end position="279"/>
    </location>
</feature>
<dbReference type="AlphaFoldDB" id="A0A1F7XXJ7"/>
<feature type="transmembrane region" description="Helical" evidence="1">
    <location>
        <begin position="330"/>
        <end position="352"/>
    </location>
</feature>
<feature type="transmembrane region" description="Helical" evidence="1">
    <location>
        <begin position="200"/>
        <end position="217"/>
    </location>
</feature>
<sequence>MKYKFKIFWTILFFISILFTRFYNLEKTTRFTRDESQNLVDMHRIYVDREITFVGPINYGETIVYPSTTFYMLLPFAALGKFEPYSPALGTAFFGFLTVVVIMLITRELNRKILLLTAILLIVWFPFLETSRWAWNPHLVPFTSFLAIYLFFRKGPIYKLFSGFLFGLSFHLHYLTIVSFSIFGLYTFVISVRERKFKKVIYLALGFLIAIIPFVIFDFRNPPGLFFNYYIKNNLISSGAGGELTLFPKTFLENLYNVLVLLTQFKILAILVGLLLSLLIYIDLIKKSKSLIYLFPAFGQIIIISFLPFYENRYFYLGLPFFLVWLIYPRTYASMIVKLSIVLMITGSLFTVKKQLTLPIREPDTYSIRIITNHIKEIVAKDDRKNINIAALASPDHDPLAVIYRHTLQVKEVDLLADNQFDITDNLFVVTTSDEDKIRIDPANVMTWFRKGPVVERYDVGGTSWKVYLFNRNPK</sequence>
<proteinExistence type="predicted"/>
<feature type="transmembrane region" description="Helical" evidence="1">
    <location>
        <begin position="164"/>
        <end position="188"/>
    </location>
</feature>
<reference evidence="2 3" key="1">
    <citation type="journal article" date="2016" name="Nat. Commun.">
        <title>Thousands of microbial genomes shed light on interconnected biogeochemical processes in an aquifer system.</title>
        <authorList>
            <person name="Anantharaman K."/>
            <person name="Brown C.T."/>
            <person name="Hug L.A."/>
            <person name="Sharon I."/>
            <person name="Castelle C.J."/>
            <person name="Probst A.J."/>
            <person name="Thomas B.C."/>
            <person name="Singh A."/>
            <person name="Wilkins M.J."/>
            <person name="Karaoz U."/>
            <person name="Brodie E.L."/>
            <person name="Williams K.H."/>
            <person name="Hubbard S.S."/>
            <person name="Banfield J.F."/>
        </authorList>
    </citation>
    <scope>NUCLEOTIDE SEQUENCE [LARGE SCALE GENOMIC DNA]</scope>
</reference>
<evidence type="ECO:0008006" key="4">
    <source>
        <dbReference type="Google" id="ProtNLM"/>
    </source>
</evidence>
<protein>
    <recommendedName>
        <fullName evidence="4">Glycosyltransferase RgtA/B/C/D-like domain-containing protein</fullName>
    </recommendedName>
</protein>
<feature type="transmembrane region" description="Helical" evidence="1">
    <location>
        <begin position="112"/>
        <end position="128"/>
    </location>
</feature>
<keyword evidence="1" id="KW-0812">Transmembrane</keyword>
<name>A0A1F7XXJ7_9BACT</name>
<feature type="transmembrane region" description="Helical" evidence="1">
    <location>
        <begin position="7"/>
        <end position="24"/>
    </location>
</feature>
<evidence type="ECO:0000313" key="3">
    <source>
        <dbReference type="Proteomes" id="UP000176741"/>
    </source>
</evidence>
<feature type="transmembrane region" description="Helical" evidence="1">
    <location>
        <begin position="63"/>
        <end position="80"/>
    </location>
</feature>
<comment type="caution">
    <text evidence="2">The sequence shown here is derived from an EMBL/GenBank/DDBJ whole genome shotgun (WGS) entry which is preliminary data.</text>
</comment>
<keyword evidence="1" id="KW-1133">Transmembrane helix</keyword>
<organism evidence="2 3">
    <name type="scientific">Candidatus Woesebacteria bacterium RIFCSPHIGHO2_01_FULL_38_26b</name>
    <dbReference type="NCBI Taxonomy" id="1802491"/>
    <lineage>
        <taxon>Bacteria</taxon>
        <taxon>Candidatus Woeseibacteriota</taxon>
    </lineage>
</organism>
<dbReference type="Proteomes" id="UP000176741">
    <property type="component" value="Unassembled WGS sequence"/>
</dbReference>
<evidence type="ECO:0000256" key="1">
    <source>
        <dbReference type="SAM" id="Phobius"/>
    </source>
</evidence>
<gene>
    <name evidence="2" type="ORF">A2771_02335</name>
</gene>
<feature type="transmembrane region" description="Helical" evidence="1">
    <location>
        <begin position="291"/>
        <end position="310"/>
    </location>
</feature>
<evidence type="ECO:0000313" key="2">
    <source>
        <dbReference type="EMBL" id="OGM19680.1"/>
    </source>
</evidence>